<feature type="domain" description="Beta-lactamase-related" evidence="4">
    <location>
        <begin position="48"/>
        <end position="372"/>
    </location>
</feature>
<sequence length="394" mass="41868">MKLFLKIVGGIFAVLALIIFGFWLSAKISNRPGPDAAPLTELSSPALQTAIEGIAAERKLVGIAAKVMIGDTVVAQAETGYRTKDQTDPLLASDLFHVGSIGKSMSATAIATLVEDGVMRWDDTLGQGLPDIAMDGGWRDVTLQQLLTHTASIPRAPISAMLKSVSETVQLHALRREIAALLLTAPPTTEPGTAFSYSNEGFMLASVMAEDATGERWEDIIRSRVAEPLSLSTLGFGAPNGDTPQSVPWGHRKIGAFKIAMSPAGNPDNPPWMAAAGTMHMSLDDLLTYGRAHLAAGRGETALLSPETYARLHTPVLNDYAYGWVVQARDFGSGAEPVIWHNGSNTMWYAVLVLLPDHDATLVIATNDGSGLSQTQQAFDDLAAQIAKAIVAAE</sequence>
<evidence type="ECO:0000313" key="5">
    <source>
        <dbReference type="EMBL" id="GHA87777.1"/>
    </source>
</evidence>
<dbReference type="InterPro" id="IPR001466">
    <property type="entry name" value="Beta-lactam-related"/>
</dbReference>
<keyword evidence="2 3" id="KW-0472">Membrane</keyword>
<keyword evidence="6" id="KW-1185">Reference proteome</keyword>
<protein>
    <recommendedName>
        <fullName evidence="4">Beta-lactamase-related domain-containing protein</fullName>
    </recommendedName>
</protein>
<dbReference type="InterPro" id="IPR050491">
    <property type="entry name" value="AmpC-like"/>
</dbReference>
<organism evidence="5 6">
    <name type="scientific">Algimonas arctica</name>
    <dbReference type="NCBI Taxonomy" id="1479486"/>
    <lineage>
        <taxon>Bacteria</taxon>
        <taxon>Pseudomonadati</taxon>
        <taxon>Pseudomonadota</taxon>
        <taxon>Alphaproteobacteria</taxon>
        <taxon>Maricaulales</taxon>
        <taxon>Robiginitomaculaceae</taxon>
        <taxon>Algimonas</taxon>
    </lineage>
</organism>
<comment type="caution">
    <text evidence="5">The sequence shown here is derived from an EMBL/GenBank/DDBJ whole genome shotgun (WGS) entry which is preliminary data.</text>
</comment>
<keyword evidence="3" id="KW-0812">Transmembrane</keyword>
<dbReference type="Proteomes" id="UP000634004">
    <property type="component" value="Unassembled WGS sequence"/>
</dbReference>
<dbReference type="Gene3D" id="3.40.710.10">
    <property type="entry name" value="DD-peptidase/beta-lactamase superfamily"/>
    <property type="match status" value="1"/>
</dbReference>
<dbReference type="SUPFAM" id="SSF56601">
    <property type="entry name" value="beta-lactamase/transpeptidase-like"/>
    <property type="match status" value="1"/>
</dbReference>
<dbReference type="AlphaFoldDB" id="A0A8J3CPJ4"/>
<reference evidence="5" key="1">
    <citation type="journal article" date="2014" name="Int. J. Syst. Evol. Microbiol.">
        <title>Complete genome sequence of Corynebacterium casei LMG S-19264T (=DSM 44701T), isolated from a smear-ripened cheese.</title>
        <authorList>
            <consortium name="US DOE Joint Genome Institute (JGI-PGF)"/>
            <person name="Walter F."/>
            <person name="Albersmeier A."/>
            <person name="Kalinowski J."/>
            <person name="Ruckert C."/>
        </authorList>
    </citation>
    <scope>NUCLEOTIDE SEQUENCE</scope>
    <source>
        <strain evidence="5">KCTC 32513</strain>
    </source>
</reference>
<dbReference type="Pfam" id="PF00144">
    <property type="entry name" value="Beta-lactamase"/>
    <property type="match status" value="1"/>
</dbReference>
<name>A0A8J3CPJ4_9PROT</name>
<evidence type="ECO:0000313" key="6">
    <source>
        <dbReference type="Proteomes" id="UP000634004"/>
    </source>
</evidence>
<evidence type="ECO:0000256" key="2">
    <source>
        <dbReference type="ARBA" id="ARBA00023136"/>
    </source>
</evidence>
<dbReference type="RefSeq" id="WP_189495771.1">
    <property type="nucleotide sequence ID" value="NZ_BMZH01000003.1"/>
</dbReference>
<evidence type="ECO:0000256" key="3">
    <source>
        <dbReference type="SAM" id="Phobius"/>
    </source>
</evidence>
<dbReference type="PANTHER" id="PTHR46825:SF11">
    <property type="entry name" value="PENICILLIN-BINDING PROTEIN 4"/>
    <property type="match status" value="1"/>
</dbReference>
<evidence type="ECO:0000259" key="4">
    <source>
        <dbReference type="Pfam" id="PF00144"/>
    </source>
</evidence>
<comment type="subcellular location">
    <subcellularLocation>
        <location evidence="1">Membrane</location>
    </subcellularLocation>
</comment>
<gene>
    <name evidence="5" type="ORF">GCM10009069_08400</name>
</gene>
<dbReference type="GO" id="GO:0016020">
    <property type="term" value="C:membrane"/>
    <property type="evidence" value="ECO:0007669"/>
    <property type="project" value="UniProtKB-SubCell"/>
</dbReference>
<dbReference type="PANTHER" id="PTHR46825">
    <property type="entry name" value="D-ALANYL-D-ALANINE-CARBOXYPEPTIDASE/ENDOPEPTIDASE AMPH"/>
    <property type="match status" value="1"/>
</dbReference>
<feature type="transmembrane region" description="Helical" evidence="3">
    <location>
        <begin position="7"/>
        <end position="26"/>
    </location>
</feature>
<accession>A0A8J3CPJ4</accession>
<keyword evidence="3" id="KW-1133">Transmembrane helix</keyword>
<evidence type="ECO:0000256" key="1">
    <source>
        <dbReference type="ARBA" id="ARBA00004370"/>
    </source>
</evidence>
<proteinExistence type="predicted"/>
<dbReference type="EMBL" id="BMZH01000003">
    <property type="protein sequence ID" value="GHA87777.1"/>
    <property type="molecule type" value="Genomic_DNA"/>
</dbReference>
<reference evidence="5" key="2">
    <citation type="submission" date="2020-09" db="EMBL/GenBank/DDBJ databases">
        <authorList>
            <person name="Sun Q."/>
            <person name="Kim S."/>
        </authorList>
    </citation>
    <scope>NUCLEOTIDE SEQUENCE</scope>
    <source>
        <strain evidence="5">KCTC 32513</strain>
    </source>
</reference>
<dbReference type="InterPro" id="IPR012338">
    <property type="entry name" value="Beta-lactam/transpept-like"/>
</dbReference>